<evidence type="ECO:0000313" key="2">
    <source>
        <dbReference type="EMBL" id="GGB72734.1"/>
    </source>
</evidence>
<accession>A0ABQ1JQ59</accession>
<dbReference type="Proteomes" id="UP000615760">
    <property type="component" value="Unassembled WGS sequence"/>
</dbReference>
<keyword evidence="1" id="KW-0812">Transmembrane</keyword>
<organism evidence="2 3">
    <name type="scientific">Flavobacterium suaedae</name>
    <dbReference type="NCBI Taxonomy" id="1767027"/>
    <lineage>
        <taxon>Bacteria</taxon>
        <taxon>Pseudomonadati</taxon>
        <taxon>Bacteroidota</taxon>
        <taxon>Flavobacteriia</taxon>
        <taxon>Flavobacteriales</taxon>
        <taxon>Flavobacteriaceae</taxon>
        <taxon>Flavobacterium</taxon>
    </lineage>
</organism>
<feature type="transmembrane region" description="Helical" evidence="1">
    <location>
        <begin position="15"/>
        <end position="38"/>
    </location>
</feature>
<keyword evidence="1" id="KW-0472">Membrane</keyword>
<protein>
    <submittedName>
        <fullName evidence="2">Uncharacterized protein</fullName>
    </submittedName>
</protein>
<reference evidence="3" key="1">
    <citation type="journal article" date="2019" name="Int. J. Syst. Evol. Microbiol.">
        <title>The Global Catalogue of Microorganisms (GCM) 10K type strain sequencing project: providing services to taxonomists for standard genome sequencing and annotation.</title>
        <authorList>
            <consortium name="The Broad Institute Genomics Platform"/>
            <consortium name="The Broad Institute Genome Sequencing Center for Infectious Disease"/>
            <person name="Wu L."/>
            <person name="Ma J."/>
        </authorList>
    </citation>
    <scope>NUCLEOTIDE SEQUENCE [LARGE SCALE GENOMIC DNA]</scope>
    <source>
        <strain evidence="3">CGMCC 1.15461</strain>
    </source>
</reference>
<comment type="caution">
    <text evidence="2">The sequence shown here is derived from an EMBL/GenBank/DDBJ whole genome shotgun (WGS) entry which is preliminary data.</text>
</comment>
<keyword evidence="1" id="KW-1133">Transmembrane helix</keyword>
<feature type="transmembrane region" description="Helical" evidence="1">
    <location>
        <begin position="45"/>
        <end position="62"/>
    </location>
</feature>
<keyword evidence="3" id="KW-1185">Reference proteome</keyword>
<gene>
    <name evidence="2" type="ORF">GCM10007424_10860</name>
</gene>
<sequence>MGIAGSFLLAFLNHAYWAEIAVVSGTIAYGVLTILTLFKANFRMRVPYISEVVLGGLLIVLIRDGYTYAGARPMLYYLFIACFILRTVSIKNEEQLAG</sequence>
<evidence type="ECO:0000256" key="1">
    <source>
        <dbReference type="SAM" id="Phobius"/>
    </source>
</evidence>
<dbReference type="EMBL" id="BMJE01000002">
    <property type="protein sequence ID" value="GGB72734.1"/>
    <property type="molecule type" value="Genomic_DNA"/>
</dbReference>
<evidence type="ECO:0000313" key="3">
    <source>
        <dbReference type="Proteomes" id="UP000615760"/>
    </source>
</evidence>
<name>A0ABQ1JQ59_9FLAO</name>
<proteinExistence type="predicted"/>
<feature type="transmembrane region" description="Helical" evidence="1">
    <location>
        <begin position="74"/>
        <end position="90"/>
    </location>
</feature>